<name>A0A6A6EGY8_9PEZI</name>
<protein>
    <submittedName>
        <fullName evidence="2">Uncharacterized protein</fullName>
    </submittedName>
</protein>
<feature type="chain" id="PRO_5025653575" evidence="1">
    <location>
        <begin position="20"/>
        <end position="227"/>
    </location>
</feature>
<proteinExistence type="predicted"/>
<reference evidence="2" key="1">
    <citation type="journal article" date="2020" name="Stud. Mycol.">
        <title>101 Dothideomycetes genomes: a test case for predicting lifestyles and emergence of pathogens.</title>
        <authorList>
            <person name="Haridas S."/>
            <person name="Albert R."/>
            <person name="Binder M."/>
            <person name="Bloem J."/>
            <person name="Labutti K."/>
            <person name="Salamov A."/>
            <person name="Andreopoulos B."/>
            <person name="Baker S."/>
            <person name="Barry K."/>
            <person name="Bills G."/>
            <person name="Bluhm B."/>
            <person name="Cannon C."/>
            <person name="Castanera R."/>
            <person name="Culley D."/>
            <person name="Daum C."/>
            <person name="Ezra D."/>
            <person name="Gonzalez J."/>
            <person name="Henrissat B."/>
            <person name="Kuo A."/>
            <person name="Liang C."/>
            <person name="Lipzen A."/>
            <person name="Lutzoni F."/>
            <person name="Magnuson J."/>
            <person name="Mondo S."/>
            <person name="Nolan M."/>
            <person name="Ohm R."/>
            <person name="Pangilinan J."/>
            <person name="Park H.-J."/>
            <person name="Ramirez L."/>
            <person name="Alfaro M."/>
            <person name="Sun H."/>
            <person name="Tritt A."/>
            <person name="Yoshinaga Y."/>
            <person name="Zwiers L.-H."/>
            <person name="Turgeon B."/>
            <person name="Goodwin S."/>
            <person name="Spatafora J."/>
            <person name="Crous P."/>
            <person name="Grigoriev I."/>
        </authorList>
    </citation>
    <scope>NUCLEOTIDE SEQUENCE</scope>
    <source>
        <strain evidence="2">CBS 207.26</strain>
    </source>
</reference>
<accession>A0A6A6EGY8</accession>
<organism evidence="2 3">
    <name type="scientific">Zopfia rhizophila CBS 207.26</name>
    <dbReference type="NCBI Taxonomy" id="1314779"/>
    <lineage>
        <taxon>Eukaryota</taxon>
        <taxon>Fungi</taxon>
        <taxon>Dikarya</taxon>
        <taxon>Ascomycota</taxon>
        <taxon>Pezizomycotina</taxon>
        <taxon>Dothideomycetes</taxon>
        <taxon>Dothideomycetes incertae sedis</taxon>
        <taxon>Zopfiaceae</taxon>
        <taxon>Zopfia</taxon>
    </lineage>
</organism>
<evidence type="ECO:0000313" key="2">
    <source>
        <dbReference type="EMBL" id="KAF2189390.1"/>
    </source>
</evidence>
<keyword evidence="1" id="KW-0732">Signal</keyword>
<feature type="signal peptide" evidence="1">
    <location>
        <begin position="1"/>
        <end position="19"/>
    </location>
</feature>
<dbReference type="Proteomes" id="UP000800200">
    <property type="component" value="Unassembled WGS sequence"/>
</dbReference>
<evidence type="ECO:0000313" key="3">
    <source>
        <dbReference type="Proteomes" id="UP000800200"/>
    </source>
</evidence>
<sequence>MLFTTPLLFASLLSPLASALPQDATKSRLPPCGPIERPCRCPSGTTFKNFTSFGIIGAAAKDVQSIMGSFFNFEYVNGLIPISTTGKDYKVGATRTFNLTAPGAPGWYVTDDIVRVTFGEQLFRWENSSDGSFVQGFSQTPDPPVVKVPGSGEYHGEWCLIIGKQTLIPNETVVAWKNWRCEIGETFPAQSAHETGIRNTSAILTKLGKHTGGDTPVFTTWYDLRQD</sequence>
<keyword evidence="3" id="KW-1185">Reference proteome</keyword>
<dbReference type="EMBL" id="ML994621">
    <property type="protein sequence ID" value="KAF2189390.1"/>
    <property type="molecule type" value="Genomic_DNA"/>
</dbReference>
<gene>
    <name evidence="2" type="ORF">K469DRAFT_563688</name>
</gene>
<evidence type="ECO:0000256" key="1">
    <source>
        <dbReference type="SAM" id="SignalP"/>
    </source>
</evidence>
<dbReference type="AlphaFoldDB" id="A0A6A6EGY8"/>
<dbReference type="OrthoDB" id="3450745at2759"/>